<feature type="compositionally biased region" description="Polar residues" evidence="1">
    <location>
        <begin position="1"/>
        <end position="16"/>
    </location>
</feature>
<reference evidence="2 3" key="1">
    <citation type="submission" date="2018-04" db="EMBL/GenBank/DDBJ databases">
        <title>The genome of golden apple snail Pomacea canaliculata provides insight into stress tolerance and invasive adaptation.</title>
        <authorList>
            <person name="Liu C."/>
            <person name="Liu B."/>
            <person name="Ren Y."/>
            <person name="Zhang Y."/>
            <person name="Wang H."/>
            <person name="Li S."/>
            <person name="Jiang F."/>
            <person name="Yin L."/>
            <person name="Zhang G."/>
            <person name="Qian W."/>
            <person name="Fan W."/>
        </authorList>
    </citation>
    <scope>NUCLEOTIDE SEQUENCE [LARGE SCALE GENOMIC DNA]</scope>
    <source>
        <strain evidence="2">SZHN2017</strain>
        <tissue evidence="2">Muscle</tissue>
    </source>
</reference>
<dbReference type="EMBL" id="PZQS01000012">
    <property type="protein sequence ID" value="PVD20637.1"/>
    <property type="molecule type" value="Genomic_DNA"/>
</dbReference>
<comment type="caution">
    <text evidence="2">The sequence shown here is derived from an EMBL/GenBank/DDBJ whole genome shotgun (WGS) entry which is preliminary data.</text>
</comment>
<dbReference type="Proteomes" id="UP000245119">
    <property type="component" value="Linkage Group LG12"/>
</dbReference>
<gene>
    <name evidence="2" type="ORF">C0Q70_18795</name>
</gene>
<dbReference type="AlphaFoldDB" id="A0A2T7NHH9"/>
<evidence type="ECO:0000313" key="2">
    <source>
        <dbReference type="EMBL" id="PVD20637.1"/>
    </source>
</evidence>
<evidence type="ECO:0000256" key="1">
    <source>
        <dbReference type="SAM" id="MobiDB-lite"/>
    </source>
</evidence>
<organism evidence="2 3">
    <name type="scientific">Pomacea canaliculata</name>
    <name type="common">Golden apple snail</name>
    <dbReference type="NCBI Taxonomy" id="400727"/>
    <lineage>
        <taxon>Eukaryota</taxon>
        <taxon>Metazoa</taxon>
        <taxon>Spiralia</taxon>
        <taxon>Lophotrochozoa</taxon>
        <taxon>Mollusca</taxon>
        <taxon>Gastropoda</taxon>
        <taxon>Caenogastropoda</taxon>
        <taxon>Architaenioglossa</taxon>
        <taxon>Ampullarioidea</taxon>
        <taxon>Ampullariidae</taxon>
        <taxon>Pomacea</taxon>
    </lineage>
</organism>
<sequence>MESPFSTSGLANSRSRLVSVGEGETRRRRTRGQRECRLILAITSALTDGIAIVSQPTLVTINMSRSALITNYLFTASRSAGALQMAPEIQPTDLRGSQGEIREIVNT</sequence>
<accession>A0A2T7NHH9</accession>
<proteinExistence type="predicted"/>
<name>A0A2T7NHH9_POMCA</name>
<evidence type="ECO:0000313" key="3">
    <source>
        <dbReference type="Proteomes" id="UP000245119"/>
    </source>
</evidence>
<keyword evidence="3" id="KW-1185">Reference proteome</keyword>
<protein>
    <submittedName>
        <fullName evidence="2">Uncharacterized protein</fullName>
    </submittedName>
</protein>
<feature type="region of interest" description="Disordered" evidence="1">
    <location>
        <begin position="1"/>
        <end position="31"/>
    </location>
</feature>